<keyword evidence="1" id="KW-0862">Zinc</keyword>
<dbReference type="AlphaFoldDB" id="A0AAW2HR80"/>
<sequence>MSSTIFVAQIILPATTISSSYYICTHFLIVRQTKYYCIHVNKLLIYITWYSNKMNEKQCEVCQTKEGRYVCPKCDILYCSVDCFRAEQHTECSEIFYKKCVEEELQFQRKAPGKDNIAEILLRSHIAADDDDDVIDSDDDSEDGEKVDDLAVRLENVDLDNEDEIWEKLNPEERRAFKNLISSGDIRKILPDWQPWWKFYKSKRLVCEVGLENENADEFILPVVDLKVPAFNELTKKTPAANIPFMIANLLMSYAYTARWFKGKHCDMPVEGVSMLFALSSAVRSNKTFESLVEAYVEFENDVKSCKWLKQNEINFDTICEDVTDFVKGEKVGEKYFSVKACLCDVNNLIKKAVKEVQDDQPIQLSRFTGTAPSQQQMKLLSKKITFYLSWIQEFGEQLKCILP</sequence>
<protein>
    <recommendedName>
        <fullName evidence="2">HIT-type domain-containing protein</fullName>
    </recommendedName>
</protein>
<keyword evidence="1" id="KW-0479">Metal-binding</keyword>
<keyword evidence="1" id="KW-0863">Zinc-finger</keyword>
<dbReference type="PANTHER" id="PTHR15555">
    <property type="entry name" value="ZINC FINGER HIT DOMAIN CONTAINING PROTEIN 2 PROTEIN FON -RELATED"/>
    <property type="match status" value="1"/>
</dbReference>
<evidence type="ECO:0000256" key="1">
    <source>
        <dbReference type="PROSITE-ProRule" id="PRU00453"/>
    </source>
</evidence>
<dbReference type="PROSITE" id="PS51083">
    <property type="entry name" value="ZF_HIT"/>
    <property type="match status" value="1"/>
</dbReference>
<proteinExistence type="predicted"/>
<dbReference type="InterPro" id="IPR007529">
    <property type="entry name" value="Znf_HIT"/>
</dbReference>
<organism evidence="3">
    <name type="scientific">Menopon gallinae</name>
    <name type="common">poultry shaft louse</name>
    <dbReference type="NCBI Taxonomy" id="328185"/>
    <lineage>
        <taxon>Eukaryota</taxon>
        <taxon>Metazoa</taxon>
        <taxon>Ecdysozoa</taxon>
        <taxon>Arthropoda</taxon>
        <taxon>Hexapoda</taxon>
        <taxon>Insecta</taxon>
        <taxon>Pterygota</taxon>
        <taxon>Neoptera</taxon>
        <taxon>Paraneoptera</taxon>
        <taxon>Psocodea</taxon>
        <taxon>Troctomorpha</taxon>
        <taxon>Phthiraptera</taxon>
        <taxon>Amblycera</taxon>
        <taxon>Menoponidae</taxon>
        <taxon>Menopon</taxon>
    </lineage>
</organism>
<dbReference type="EMBL" id="JARGDH010000003">
    <property type="protein sequence ID" value="KAL0272434.1"/>
    <property type="molecule type" value="Genomic_DNA"/>
</dbReference>
<dbReference type="Gene3D" id="3.30.60.190">
    <property type="match status" value="1"/>
</dbReference>
<feature type="domain" description="HIT-type" evidence="2">
    <location>
        <begin position="59"/>
        <end position="92"/>
    </location>
</feature>
<dbReference type="PANTHER" id="PTHR15555:SF0">
    <property type="entry name" value="ZINC FINGER HIT DOMAIN-CONTAINING PROTEIN 2"/>
    <property type="match status" value="1"/>
</dbReference>
<dbReference type="GO" id="GO:0008270">
    <property type="term" value="F:zinc ion binding"/>
    <property type="evidence" value="ECO:0007669"/>
    <property type="project" value="UniProtKB-UniRule"/>
</dbReference>
<dbReference type="SUPFAM" id="SSF144232">
    <property type="entry name" value="HIT/MYND zinc finger-like"/>
    <property type="match status" value="1"/>
</dbReference>
<dbReference type="InterPro" id="IPR039646">
    <property type="entry name" value="ZNHIT2"/>
</dbReference>
<gene>
    <name evidence="3" type="ORF">PYX00_005403</name>
</gene>
<reference evidence="3" key="1">
    <citation type="journal article" date="2024" name="Gigascience">
        <title>Chromosome-level genome of the poultry shaft louse Menopon gallinae provides insight into the host-switching and adaptive evolution of parasitic lice.</title>
        <authorList>
            <person name="Xu Y."/>
            <person name="Ma L."/>
            <person name="Liu S."/>
            <person name="Liang Y."/>
            <person name="Liu Q."/>
            <person name="He Z."/>
            <person name="Tian L."/>
            <person name="Duan Y."/>
            <person name="Cai W."/>
            <person name="Li H."/>
            <person name="Song F."/>
        </authorList>
    </citation>
    <scope>NUCLEOTIDE SEQUENCE</scope>
    <source>
        <strain evidence="3">Cailab_2023a</strain>
    </source>
</reference>
<evidence type="ECO:0000313" key="3">
    <source>
        <dbReference type="EMBL" id="KAL0272434.1"/>
    </source>
</evidence>
<dbReference type="Pfam" id="PF04438">
    <property type="entry name" value="zf-HIT"/>
    <property type="match status" value="1"/>
</dbReference>
<comment type="caution">
    <text evidence="3">The sequence shown here is derived from an EMBL/GenBank/DDBJ whole genome shotgun (WGS) entry which is preliminary data.</text>
</comment>
<dbReference type="CDD" id="cd23024">
    <property type="entry name" value="zf-HIT_ZNHIT2-3"/>
    <property type="match status" value="1"/>
</dbReference>
<evidence type="ECO:0000259" key="2">
    <source>
        <dbReference type="PROSITE" id="PS51083"/>
    </source>
</evidence>
<accession>A0AAW2HR80</accession>
<name>A0AAW2HR80_9NEOP</name>